<dbReference type="AlphaFoldDB" id="A0A0E9WKY8"/>
<accession>A0A0E9WKY8</accession>
<protein>
    <submittedName>
        <fullName evidence="1">Uncharacterized protein</fullName>
    </submittedName>
</protein>
<organism evidence="1">
    <name type="scientific">Anguilla anguilla</name>
    <name type="common">European freshwater eel</name>
    <name type="synonym">Muraena anguilla</name>
    <dbReference type="NCBI Taxonomy" id="7936"/>
    <lineage>
        <taxon>Eukaryota</taxon>
        <taxon>Metazoa</taxon>
        <taxon>Chordata</taxon>
        <taxon>Craniata</taxon>
        <taxon>Vertebrata</taxon>
        <taxon>Euteleostomi</taxon>
        <taxon>Actinopterygii</taxon>
        <taxon>Neopterygii</taxon>
        <taxon>Teleostei</taxon>
        <taxon>Anguilliformes</taxon>
        <taxon>Anguillidae</taxon>
        <taxon>Anguilla</taxon>
    </lineage>
</organism>
<sequence>MQPPLVQTSLPQVQFASASKTANLCHVQNFKCIAASVKYYF</sequence>
<reference evidence="1" key="2">
    <citation type="journal article" date="2015" name="Fish Shellfish Immunol.">
        <title>Early steps in the European eel (Anguilla anguilla)-Vibrio vulnificus interaction in the gills: Role of the RtxA13 toxin.</title>
        <authorList>
            <person name="Callol A."/>
            <person name="Pajuelo D."/>
            <person name="Ebbesson L."/>
            <person name="Teles M."/>
            <person name="MacKenzie S."/>
            <person name="Amaro C."/>
        </authorList>
    </citation>
    <scope>NUCLEOTIDE SEQUENCE</scope>
</reference>
<name>A0A0E9WKY8_ANGAN</name>
<dbReference type="EMBL" id="GBXM01017565">
    <property type="protein sequence ID" value="JAH91012.1"/>
    <property type="molecule type" value="Transcribed_RNA"/>
</dbReference>
<evidence type="ECO:0000313" key="1">
    <source>
        <dbReference type="EMBL" id="JAH91012.1"/>
    </source>
</evidence>
<proteinExistence type="predicted"/>
<reference evidence="1" key="1">
    <citation type="submission" date="2014-11" db="EMBL/GenBank/DDBJ databases">
        <authorList>
            <person name="Amaro Gonzalez C."/>
        </authorList>
    </citation>
    <scope>NUCLEOTIDE SEQUENCE</scope>
</reference>